<evidence type="ECO:0000256" key="4">
    <source>
        <dbReference type="PIRNR" id="PIRNR018169"/>
    </source>
</evidence>
<organism evidence="6 7">
    <name type="scientific">Rhinocladiella mackenziei CBS 650.93</name>
    <dbReference type="NCBI Taxonomy" id="1442369"/>
    <lineage>
        <taxon>Eukaryota</taxon>
        <taxon>Fungi</taxon>
        <taxon>Dikarya</taxon>
        <taxon>Ascomycota</taxon>
        <taxon>Pezizomycotina</taxon>
        <taxon>Eurotiomycetes</taxon>
        <taxon>Chaetothyriomycetidae</taxon>
        <taxon>Chaetothyriales</taxon>
        <taxon>Herpotrichiellaceae</taxon>
        <taxon>Rhinocladiella</taxon>
    </lineage>
</organism>
<dbReference type="GO" id="GO:0016042">
    <property type="term" value="P:lipid catabolic process"/>
    <property type="evidence" value="ECO:0007669"/>
    <property type="project" value="UniProtKB-KW"/>
</dbReference>
<keyword evidence="1 4" id="KW-0378">Hydrolase</keyword>
<dbReference type="Gene3D" id="3.40.50.1820">
    <property type="entry name" value="alpha/beta hydrolase"/>
    <property type="match status" value="1"/>
</dbReference>
<evidence type="ECO:0000256" key="1">
    <source>
        <dbReference type="ARBA" id="ARBA00022801"/>
    </source>
</evidence>
<gene>
    <name evidence="6" type="ORF">Z518_01941</name>
</gene>
<dbReference type="RefSeq" id="XP_013274424.1">
    <property type="nucleotide sequence ID" value="XM_013418970.1"/>
</dbReference>
<dbReference type="PANTHER" id="PTHR10272">
    <property type="entry name" value="PLATELET-ACTIVATING FACTOR ACETYLHYDROLASE"/>
    <property type="match status" value="1"/>
</dbReference>
<dbReference type="VEuPathDB" id="FungiDB:Z518_01941"/>
<feature type="compositionally biased region" description="Polar residues" evidence="5">
    <location>
        <begin position="400"/>
        <end position="413"/>
    </location>
</feature>
<feature type="compositionally biased region" description="Low complexity" evidence="5">
    <location>
        <begin position="439"/>
        <end position="483"/>
    </location>
</feature>
<dbReference type="SUPFAM" id="SSF53474">
    <property type="entry name" value="alpha/beta-Hydrolases"/>
    <property type="match status" value="1"/>
</dbReference>
<feature type="region of interest" description="Disordered" evidence="5">
    <location>
        <begin position="400"/>
        <end position="486"/>
    </location>
</feature>
<keyword evidence="3 4" id="KW-0443">Lipid metabolism</keyword>
<evidence type="ECO:0000313" key="6">
    <source>
        <dbReference type="EMBL" id="KIX07288.1"/>
    </source>
</evidence>
<reference evidence="6 7" key="1">
    <citation type="submission" date="2015-01" db="EMBL/GenBank/DDBJ databases">
        <title>The Genome Sequence of Rhinocladiella mackenzie CBS 650.93.</title>
        <authorList>
            <consortium name="The Broad Institute Genomics Platform"/>
            <person name="Cuomo C."/>
            <person name="de Hoog S."/>
            <person name="Gorbushina A."/>
            <person name="Stielow B."/>
            <person name="Teixiera M."/>
            <person name="Abouelleil A."/>
            <person name="Chapman S.B."/>
            <person name="Priest M."/>
            <person name="Young S.K."/>
            <person name="Wortman J."/>
            <person name="Nusbaum C."/>
            <person name="Birren B."/>
        </authorList>
    </citation>
    <scope>NUCLEOTIDE SEQUENCE [LARGE SCALE GENOMIC DNA]</scope>
    <source>
        <strain evidence="6 7">CBS 650.93</strain>
    </source>
</reference>
<evidence type="ECO:0000256" key="3">
    <source>
        <dbReference type="ARBA" id="ARBA00023098"/>
    </source>
</evidence>
<dbReference type="InterPro" id="IPR016715">
    <property type="entry name" value="PAF_acetylhydro_eukaryote"/>
</dbReference>
<dbReference type="InterPro" id="IPR029058">
    <property type="entry name" value="AB_hydrolase_fold"/>
</dbReference>
<dbReference type="STRING" id="1442369.A0A0D2H9X0"/>
<dbReference type="EC" id="3.1.1.47" evidence="4"/>
<evidence type="ECO:0000256" key="5">
    <source>
        <dbReference type="SAM" id="MobiDB-lite"/>
    </source>
</evidence>
<comment type="catalytic activity">
    <reaction evidence="4">
        <text>a 1-O-alkyl-2-acetyl-sn-glycero-3-phosphocholine + H2O = a 1-O-alkyl-sn-glycero-3-phosphocholine + acetate + H(+)</text>
        <dbReference type="Rhea" id="RHEA:17777"/>
        <dbReference type="ChEBI" id="CHEBI:15377"/>
        <dbReference type="ChEBI" id="CHEBI:15378"/>
        <dbReference type="ChEBI" id="CHEBI:30089"/>
        <dbReference type="ChEBI" id="CHEBI:30909"/>
        <dbReference type="ChEBI" id="CHEBI:36707"/>
        <dbReference type="EC" id="3.1.1.47"/>
    </reaction>
</comment>
<dbReference type="HOGENOM" id="CLU_024458_0_0_1"/>
<dbReference type="GeneID" id="25290012"/>
<protein>
    <recommendedName>
        <fullName evidence="4">Putative phospholipase</fullName>
        <ecNumber evidence="4">3.1.1.47</ecNumber>
    </recommendedName>
</protein>
<evidence type="ECO:0000313" key="7">
    <source>
        <dbReference type="Proteomes" id="UP000053617"/>
    </source>
</evidence>
<dbReference type="AlphaFoldDB" id="A0A0D2H9X0"/>
<keyword evidence="2 4" id="KW-0442">Lipid degradation</keyword>
<accession>A0A0D2H9X0</accession>
<dbReference type="PANTHER" id="PTHR10272:SF7">
    <property type="entry name" value="PHOSPHOLIPASE-RELATED"/>
    <property type="match status" value="1"/>
</dbReference>
<dbReference type="GO" id="GO:0003847">
    <property type="term" value="F:1-alkyl-2-acetylglycerophosphocholine esterase activity"/>
    <property type="evidence" value="ECO:0007669"/>
    <property type="project" value="UniProtKB-UniRule"/>
</dbReference>
<dbReference type="Proteomes" id="UP000053617">
    <property type="component" value="Unassembled WGS sequence"/>
</dbReference>
<dbReference type="PIRSF" id="PIRSF018169">
    <property type="entry name" value="PAF_acetylhydrolase"/>
    <property type="match status" value="1"/>
</dbReference>
<sequence>MISSLSPIPSLPKPIGPHKVGTTEWEIPVSELPSSSLSPDPKITTIKFRLFYPTMPTATSKVAVPWLPSPQRQWNEAYASFLGASPKLSSIISILPFLINFTNIPAVADSPLLPRSKSTKYPVVVFSHGLGGNYNTYSAVCASLASFGIVCVAPEHRDGSAPVTLIRSADGVETSIRYQRHPHTPTTKVFNSRNAQLRIRLWELEQLYAVLSRLNAGQTFSNYAVARRRPARPPLVRDTLDLQPGRVTWVGHSFGGATIVQFIKSVYYHQFLPSLQGTQYENDPDWRPLSSPVLSSELVRQITPDSPVGLLDLWAMPLRAELTKWLWEKPLPCYDRKPAPGTNNDHTTPNVVAIMTAEFYKHTELLIRMKAALSANPPEAIATLERQRDKSNQGWNAAETTALSTPPNKASSETEVHGCAAEDTSDSDAEGFSLGSAISASTSPSSAPSRSTSPSPSRGRNKTLSPSSSTTSIVPSFSLSPTSLPTPPGPKLFLIPRSAHLSQSDFGLLFPKLTRYLMKAEQPKETIQLNVRAVLSVMRGAGLEIENYQNGLEEEQEDPILTDRCNEERFVPLKLVE</sequence>
<comment type="similarity">
    <text evidence="4">Belongs to the serine esterase family.</text>
</comment>
<dbReference type="OrthoDB" id="2363873at2759"/>
<name>A0A0D2H9X0_9EURO</name>
<proteinExistence type="inferred from homology"/>
<evidence type="ECO:0000256" key="2">
    <source>
        <dbReference type="ARBA" id="ARBA00022963"/>
    </source>
</evidence>
<dbReference type="EMBL" id="KN847476">
    <property type="protein sequence ID" value="KIX07288.1"/>
    <property type="molecule type" value="Genomic_DNA"/>
</dbReference>
<keyword evidence="7" id="KW-1185">Reference proteome</keyword>
<dbReference type="Pfam" id="PF03403">
    <property type="entry name" value="PAF-AH_p_II"/>
    <property type="match status" value="1"/>
</dbReference>